<feature type="binding site" evidence="8">
    <location>
        <position position="109"/>
    </location>
    <ligand>
        <name>Fe cation</name>
        <dbReference type="ChEBI" id="CHEBI:24875"/>
    </ligand>
</feature>
<reference evidence="9" key="1">
    <citation type="submission" date="2020-11" db="EMBL/GenBank/DDBJ databases">
        <title>Halonatronomonas betainensis gen. nov., sp. nov. a novel haloalkaliphilic representative of the family Halanaerobiacae capable of betaine degradation.</title>
        <authorList>
            <person name="Boltyanskaya Y."/>
            <person name="Kevbrin V."/>
            <person name="Detkova E."/>
            <person name="Grouzdev D.S."/>
            <person name="Koziaeva V."/>
            <person name="Zhilina T."/>
        </authorList>
    </citation>
    <scope>NUCLEOTIDE SEQUENCE</scope>
    <source>
        <strain evidence="9">Z-7014</strain>
    </source>
</reference>
<evidence type="ECO:0000256" key="4">
    <source>
        <dbReference type="ARBA" id="ARBA00023015"/>
    </source>
</evidence>
<dbReference type="InterPro" id="IPR043135">
    <property type="entry name" value="Fur_C"/>
</dbReference>
<dbReference type="RefSeq" id="WP_427854505.1">
    <property type="nucleotide sequence ID" value="NZ_JADPIE010000006.1"/>
</dbReference>
<organism evidence="9 10">
    <name type="scientific">Halonatronomonas betaini</name>
    <dbReference type="NCBI Taxonomy" id="2778430"/>
    <lineage>
        <taxon>Bacteria</taxon>
        <taxon>Bacillati</taxon>
        <taxon>Bacillota</taxon>
        <taxon>Clostridia</taxon>
        <taxon>Halanaerobiales</taxon>
        <taxon>Halarsenatibacteraceae</taxon>
        <taxon>Halonatronomonas</taxon>
    </lineage>
</organism>
<gene>
    <name evidence="9" type="ORF">I0Q91_11380</name>
</gene>
<dbReference type="PANTHER" id="PTHR33202:SF7">
    <property type="entry name" value="FERRIC UPTAKE REGULATION PROTEIN"/>
    <property type="match status" value="1"/>
</dbReference>
<dbReference type="Pfam" id="PF01475">
    <property type="entry name" value="FUR"/>
    <property type="match status" value="1"/>
</dbReference>
<dbReference type="GO" id="GO:0003700">
    <property type="term" value="F:DNA-binding transcription factor activity"/>
    <property type="evidence" value="ECO:0007669"/>
    <property type="project" value="InterPro"/>
</dbReference>
<keyword evidence="8" id="KW-0408">Iron</keyword>
<comment type="cofactor">
    <cofactor evidence="8">
        <name>Mn(2+)</name>
        <dbReference type="ChEBI" id="CHEBI:29035"/>
    </cofactor>
    <cofactor evidence="8">
        <name>Fe(2+)</name>
        <dbReference type="ChEBI" id="CHEBI:29033"/>
    </cofactor>
    <text evidence="8">Binds 1 Mn(2+) or Fe(2+) ion per subunit.</text>
</comment>
<keyword evidence="10" id="KW-1185">Reference proteome</keyword>
<feature type="binding site" evidence="7">
    <location>
        <position position="80"/>
    </location>
    <ligand>
        <name>Zn(2+)</name>
        <dbReference type="ChEBI" id="CHEBI:29105"/>
    </ligand>
</feature>
<evidence type="ECO:0000256" key="3">
    <source>
        <dbReference type="ARBA" id="ARBA00022833"/>
    </source>
</evidence>
<proteinExistence type="inferred from homology"/>
<dbReference type="GO" id="GO:0008270">
    <property type="term" value="F:zinc ion binding"/>
    <property type="evidence" value="ECO:0007669"/>
    <property type="project" value="TreeGrafter"/>
</dbReference>
<dbReference type="Gene3D" id="1.10.10.10">
    <property type="entry name" value="Winged helix-like DNA-binding domain superfamily/Winged helix DNA-binding domain"/>
    <property type="match status" value="1"/>
</dbReference>
<comment type="similarity">
    <text evidence="1">Belongs to the Fur family.</text>
</comment>
<dbReference type="GO" id="GO:1900376">
    <property type="term" value="P:regulation of secondary metabolite biosynthetic process"/>
    <property type="evidence" value="ECO:0007669"/>
    <property type="project" value="TreeGrafter"/>
</dbReference>
<sequence length="123" mass="14329">MTKQRKAILETLKSTDCHPTADWIYNEVKDEIPNISLGTVYRNLNFLAEQGEIMVLDYGSTHSRYDGTPEQHYHFHCQECDSVYDIHINLKETLNQQADEATPFTINEHRLEFYGICDKCQNS</sequence>
<keyword evidence="5" id="KW-0238">DNA-binding</keyword>
<comment type="cofactor">
    <cofactor evidence="7">
        <name>Zn(2+)</name>
        <dbReference type="ChEBI" id="CHEBI:29105"/>
    </cofactor>
    <text evidence="7">Binds 1 zinc ion per subunit.</text>
</comment>
<dbReference type="InterPro" id="IPR002481">
    <property type="entry name" value="FUR"/>
</dbReference>
<evidence type="ECO:0000256" key="2">
    <source>
        <dbReference type="ARBA" id="ARBA00022491"/>
    </source>
</evidence>
<accession>A0A931AX58</accession>
<evidence type="ECO:0000256" key="8">
    <source>
        <dbReference type="PIRSR" id="PIRSR602481-2"/>
    </source>
</evidence>
<dbReference type="CDD" id="cd07153">
    <property type="entry name" value="Fur_like"/>
    <property type="match status" value="1"/>
</dbReference>
<evidence type="ECO:0000313" key="10">
    <source>
        <dbReference type="Proteomes" id="UP000621436"/>
    </source>
</evidence>
<evidence type="ECO:0000313" key="9">
    <source>
        <dbReference type="EMBL" id="MBF8437686.1"/>
    </source>
</evidence>
<dbReference type="InterPro" id="IPR036390">
    <property type="entry name" value="WH_DNA-bd_sf"/>
</dbReference>
<feature type="binding site" evidence="7">
    <location>
        <position position="77"/>
    </location>
    <ligand>
        <name>Zn(2+)</name>
        <dbReference type="ChEBI" id="CHEBI:29105"/>
    </ligand>
</feature>
<dbReference type="Gene3D" id="3.30.1490.190">
    <property type="match status" value="1"/>
</dbReference>
<name>A0A931AX58_9FIRM</name>
<protein>
    <submittedName>
        <fullName evidence="9">Transcriptional repressor</fullName>
    </submittedName>
</protein>
<feature type="binding site" evidence="7">
    <location>
        <position position="117"/>
    </location>
    <ligand>
        <name>Zn(2+)</name>
        <dbReference type="ChEBI" id="CHEBI:29105"/>
    </ligand>
</feature>
<evidence type="ECO:0000256" key="6">
    <source>
        <dbReference type="ARBA" id="ARBA00023163"/>
    </source>
</evidence>
<keyword evidence="6" id="KW-0804">Transcription</keyword>
<feature type="binding site" evidence="7">
    <location>
        <position position="120"/>
    </location>
    <ligand>
        <name>Zn(2+)</name>
        <dbReference type="ChEBI" id="CHEBI:29105"/>
    </ligand>
</feature>
<keyword evidence="2" id="KW-0678">Repressor</keyword>
<keyword evidence="7" id="KW-0479">Metal-binding</keyword>
<dbReference type="Proteomes" id="UP000621436">
    <property type="component" value="Unassembled WGS sequence"/>
</dbReference>
<evidence type="ECO:0000256" key="5">
    <source>
        <dbReference type="ARBA" id="ARBA00023125"/>
    </source>
</evidence>
<dbReference type="GO" id="GO:0045892">
    <property type="term" value="P:negative regulation of DNA-templated transcription"/>
    <property type="evidence" value="ECO:0007669"/>
    <property type="project" value="TreeGrafter"/>
</dbReference>
<dbReference type="AlphaFoldDB" id="A0A931AX58"/>
<dbReference type="InterPro" id="IPR036388">
    <property type="entry name" value="WH-like_DNA-bd_sf"/>
</dbReference>
<keyword evidence="3 7" id="KW-0862">Zinc</keyword>
<dbReference type="PANTHER" id="PTHR33202">
    <property type="entry name" value="ZINC UPTAKE REGULATION PROTEIN"/>
    <property type="match status" value="1"/>
</dbReference>
<dbReference type="EMBL" id="JADPIE010000006">
    <property type="protein sequence ID" value="MBF8437686.1"/>
    <property type="molecule type" value="Genomic_DNA"/>
</dbReference>
<comment type="caution">
    <text evidence="9">The sequence shown here is derived from an EMBL/GenBank/DDBJ whole genome shotgun (WGS) entry which is preliminary data.</text>
</comment>
<keyword evidence="4" id="KW-0805">Transcription regulation</keyword>
<evidence type="ECO:0000256" key="7">
    <source>
        <dbReference type="PIRSR" id="PIRSR602481-1"/>
    </source>
</evidence>
<dbReference type="SUPFAM" id="SSF46785">
    <property type="entry name" value="Winged helix' DNA-binding domain"/>
    <property type="match status" value="1"/>
</dbReference>
<evidence type="ECO:0000256" key="1">
    <source>
        <dbReference type="ARBA" id="ARBA00007957"/>
    </source>
</evidence>
<dbReference type="GO" id="GO:0000976">
    <property type="term" value="F:transcription cis-regulatory region binding"/>
    <property type="evidence" value="ECO:0007669"/>
    <property type="project" value="TreeGrafter"/>
</dbReference>
<feature type="binding site" evidence="8">
    <location>
        <position position="92"/>
    </location>
    <ligand>
        <name>Fe cation</name>
        <dbReference type="ChEBI" id="CHEBI:24875"/>
    </ligand>
</feature>